<reference evidence="2 3" key="1">
    <citation type="submission" date="2019-01" db="EMBL/GenBank/DDBJ databases">
        <title>Complete genome sequence of Bifidobacterium gallinarum CACC 514.</title>
        <authorList>
            <person name="Jung M."/>
        </authorList>
    </citation>
    <scope>NUCLEOTIDE SEQUENCE [LARGE SCALE GENOMIC DNA]</scope>
    <source>
        <strain evidence="2 3">CACC 514</strain>
    </source>
</reference>
<proteinExistence type="predicted"/>
<feature type="compositionally biased region" description="Polar residues" evidence="1">
    <location>
        <begin position="102"/>
        <end position="111"/>
    </location>
</feature>
<gene>
    <name evidence="2" type="ORF">ESN35_06175</name>
</gene>
<sequence>MTIFNDENRTVEIVITTWDETIGQWSADWSEYFYDAVAKDVKDVQYCIDQATDMRDGKGDYLQDGPRPGVDVTVTELDHGDYMRGHMVRASDPADPTGIAMSGTSSMGVAL</sequence>
<dbReference type="AlphaFoldDB" id="A0A4P6DU74"/>
<organism evidence="2 3">
    <name type="scientific">Bifidobacterium pullorum subsp. gallinarum</name>
    <dbReference type="NCBI Taxonomy" id="78344"/>
    <lineage>
        <taxon>Bacteria</taxon>
        <taxon>Bacillati</taxon>
        <taxon>Actinomycetota</taxon>
        <taxon>Actinomycetes</taxon>
        <taxon>Bifidobacteriales</taxon>
        <taxon>Bifidobacteriaceae</taxon>
        <taxon>Bifidobacterium</taxon>
    </lineage>
</organism>
<feature type="region of interest" description="Disordered" evidence="1">
    <location>
        <begin position="86"/>
        <end position="111"/>
    </location>
</feature>
<dbReference type="Proteomes" id="UP000293589">
    <property type="component" value="Chromosome"/>
</dbReference>
<dbReference type="KEGG" id="bgx:ESN35_06175"/>
<accession>A0A4P6DU74</accession>
<dbReference type="RefSeq" id="WP_129237466.1">
    <property type="nucleotide sequence ID" value="NZ_CP035464.1"/>
</dbReference>
<dbReference type="EMBL" id="CP035464">
    <property type="protein sequence ID" value="QAY33035.1"/>
    <property type="molecule type" value="Genomic_DNA"/>
</dbReference>
<evidence type="ECO:0000313" key="3">
    <source>
        <dbReference type="Proteomes" id="UP000293589"/>
    </source>
</evidence>
<evidence type="ECO:0000313" key="2">
    <source>
        <dbReference type="EMBL" id="QAY33035.1"/>
    </source>
</evidence>
<protein>
    <submittedName>
        <fullName evidence="2">Uncharacterized protein</fullName>
    </submittedName>
</protein>
<name>A0A4P6DU74_9BIFI</name>
<evidence type="ECO:0000256" key="1">
    <source>
        <dbReference type="SAM" id="MobiDB-lite"/>
    </source>
</evidence>